<evidence type="ECO:0000313" key="1">
    <source>
        <dbReference type="EMBL" id="EKF54299.1"/>
    </source>
</evidence>
<proteinExistence type="predicted"/>
<dbReference type="EMBL" id="AMSG01000025">
    <property type="protein sequence ID" value="EKF54299.1"/>
    <property type="molecule type" value="Genomic_DNA"/>
</dbReference>
<comment type="caution">
    <text evidence="1">The sequence shown here is derived from an EMBL/GenBank/DDBJ whole genome shotgun (WGS) entry which is preliminary data.</text>
</comment>
<dbReference type="InterPro" id="IPR019238">
    <property type="entry name" value="AbiEi_2"/>
</dbReference>
<dbReference type="RefSeq" id="WP_008992470.1">
    <property type="nucleotide sequence ID" value="NZ_AMSG01000025.1"/>
</dbReference>
<dbReference type="Proteomes" id="UP000007364">
    <property type="component" value="Unassembled WGS sequence"/>
</dbReference>
<dbReference type="Pfam" id="PF09952">
    <property type="entry name" value="AbiEi_2"/>
    <property type="match status" value="1"/>
</dbReference>
<keyword evidence="2" id="KW-1185">Reference proteome</keyword>
<sequence length="314" mass="35877">MLKRNGKNSNYGIIKTALSEVNHLEKTIVIADYLTNSTAEELKRNQIIYLDASGNTFIKTENIFISVEGRKSHLNKNTNHSRAFQEAGLKLLLLLISNPETLQLKYRELVERTGIGLGSVSNIFKELKANHYLLLTNGKRILKRQDEIIQRWVVAYNELLKPRNFKIRMRTLDNRLTRDKLLANSDLMVYLSGELGGELLTGNLKSKNYTIYTSEELSSVAREFKLFPDKTGNIELYNKFWNDNLELKIGTVAPPLVVYADLIGTGIDRNIEIENDCVSEKVVTFKRLEIFHSTCLNLLSNVSFFVEITLIFLA</sequence>
<dbReference type="OrthoDB" id="593981at2"/>
<dbReference type="eggNOG" id="COG4861">
    <property type="taxonomic scope" value="Bacteria"/>
</dbReference>
<name>K2PS34_9FLAO</name>
<organism evidence="1 2">
    <name type="scientific">Galbibacter marinus</name>
    <dbReference type="NCBI Taxonomy" id="555500"/>
    <lineage>
        <taxon>Bacteria</taxon>
        <taxon>Pseudomonadati</taxon>
        <taxon>Bacteroidota</taxon>
        <taxon>Flavobacteriia</taxon>
        <taxon>Flavobacteriales</taxon>
        <taxon>Flavobacteriaceae</taxon>
        <taxon>Galbibacter</taxon>
    </lineage>
</organism>
<evidence type="ECO:0000313" key="2">
    <source>
        <dbReference type="Proteomes" id="UP000007364"/>
    </source>
</evidence>
<dbReference type="AlphaFoldDB" id="K2PS34"/>
<dbReference type="PATRIC" id="fig|555500.3.peg.2714"/>
<gene>
    <name evidence="1" type="ORF">I215_13158</name>
</gene>
<reference evidence="1 2" key="1">
    <citation type="journal article" date="2012" name="J. Bacteriol.">
        <title>Genome Sequence of Galbibacter marinum Type Strain ck-I2-15.</title>
        <authorList>
            <person name="Lai Q."/>
            <person name="Li C."/>
            <person name="Shao Z."/>
        </authorList>
    </citation>
    <scope>NUCLEOTIDE SEQUENCE [LARGE SCALE GENOMIC DNA]</scope>
    <source>
        <strain evidence="2">ck-I2-15</strain>
    </source>
</reference>
<protein>
    <submittedName>
        <fullName evidence="1">Uncharacterized protein</fullName>
    </submittedName>
</protein>
<accession>K2PS34</accession>